<gene>
    <name evidence="1" type="ORF">M0R45_029105</name>
</gene>
<dbReference type="EMBL" id="JBEDUW010000006">
    <property type="protein sequence ID" value="KAK9920551.1"/>
    <property type="molecule type" value="Genomic_DNA"/>
</dbReference>
<protein>
    <submittedName>
        <fullName evidence="1">Uncharacterized protein</fullName>
    </submittedName>
</protein>
<dbReference type="AlphaFoldDB" id="A0AAW1W6S1"/>
<accession>A0AAW1W6S1</accession>
<evidence type="ECO:0000313" key="2">
    <source>
        <dbReference type="Proteomes" id="UP001457282"/>
    </source>
</evidence>
<proteinExistence type="predicted"/>
<sequence>MVGDETQLSGNRRPAAVMLIQPGKKARVVDSTEPSKELELTGVPQLALADKNGRIIVSPAKKKKGRPIGAKNKVIAGDKLVSVAATDRPKVRGRKLKIVAMDEGSAAPSE</sequence>
<reference evidence="1 2" key="1">
    <citation type="journal article" date="2023" name="G3 (Bethesda)">
        <title>A chromosome-length genome assembly and annotation of blackberry (Rubus argutus, cv. 'Hillquist').</title>
        <authorList>
            <person name="Bruna T."/>
            <person name="Aryal R."/>
            <person name="Dudchenko O."/>
            <person name="Sargent D.J."/>
            <person name="Mead D."/>
            <person name="Buti M."/>
            <person name="Cavallini A."/>
            <person name="Hytonen T."/>
            <person name="Andres J."/>
            <person name="Pham M."/>
            <person name="Weisz D."/>
            <person name="Mascagni F."/>
            <person name="Usai G."/>
            <person name="Natali L."/>
            <person name="Bassil N."/>
            <person name="Fernandez G.E."/>
            <person name="Lomsadze A."/>
            <person name="Armour M."/>
            <person name="Olukolu B."/>
            <person name="Poorten T."/>
            <person name="Britton C."/>
            <person name="Davik J."/>
            <person name="Ashrafi H."/>
            <person name="Aiden E.L."/>
            <person name="Borodovsky M."/>
            <person name="Worthington M."/>
        </authorList>
    </citation>
    <scope>NUCLEOTIDE SEQUENCE [LARGE SCALE GENOMIC DNA]</scope>
    <source>
        <strain evidence="1">PI 553951</strain>
    </source>
</reference>
<organism evidence="1 2">
    <name type="scientific">Rubus argutus</name>
    <name type="common">Southern blackberry</name>
    <dbReference type="NCBI Taxonomy" id="59490"/>
    <lineage>
        <taxon>Eukaryota</taxon>
        <taxon>Viridiplantae</taxon>
        <taxon>Streptophyta</taxon>
        <taxon>Embryophyta</taxon>
        <taxon>Tracheophyta</taxon>
        <taxon>Spermatophyta</taxon>
        <taxon>Magnoliopsida</taxon>
        <taxon>eudicotyledons</taxon>
        <taxon>Gunneridae</taxon>
        <taxon>Pentapetalae</taxon>
        <taxon>rosids</taxon>
        <taxon>fabids</taxon>
        <taxon>Rosales</taxon>
        <taxon>Rosaceae</taxon>
        <taxon>Rosoideae</taxon>
        <taxon>Rosoideae incertae sedis</taxon>
        <taxon>Rubus</taxon>
    </lineage>
</organism>
<evidence type="ECO:0000313" key="1">
    <source>
        <dbReference type="EMBL" id="KAK9920551.1"/>
    </source>
</evidence>
<comment type="caution">
    <text evidence="1">The sequence shown here is derived from an EMBL/GenBank/DDBJ whole genome shotgun (WGS) entry which is preliminary data.</text>
</comment>
<dbReference type="Proteomes" id="UP001457282">
    <property type="component" value="Unassembled WGS sequence"/>
</dbReference>
<keyword evidence="2" id="KW-1185">Reference proteome</keyword>
<name>A0AAW1W6S1_RUBAR</name>